<dbReference type="Proteomes" id="UP000277300">
    <property type="component" value="Unassembled WGS sequence"/>
</dbReference>
<dbReference type="Gene3D" id="3.30.160.20">
    <property type="match status" value="1"/>
</dbReference>
<dbReference type="Gene3D" id="3.30.70.1660">
    <property type="match status" value="1"/>
</dbReference>
<dbReference type="HAMAP" id="MF_00094">
    <property type="entry name" value="Rel_fac_2"/>
    <property type="match status" value="1"/>
</dbReference>
<dbReference type="NCBIfam" id="TIGR00020">
    <property type="entry name" value="prfB"/>
    <property type="match status" value="1"/>
</dbReference>
<evidence type="ECO:0000256" key="1">
    <source>
        <dbReference type="ARBA" id="ARBA00010835"/>
    </source>
</evidence>
<gene>
    <name evidence="4" type="ORF">BBJ29_002275</name>
    <name evidence="5" type="ORF">BBP00_00004877</name>
</gene>
<dbReference type="Proteomes" id="UP000284657">
    <property type="component" value="Unassembled WGS sequence"/>
</dbReference>
<organism evidence="5 6">
    <name type="scientific">Phytophthora kernoviae</name>
    <dbReference type="NCBI Taxonomy" id="325452"/>
    <lineage>
        <taxon>Eukaryota</taxon>
        <taxon>Sar</taxon>
        <taxon>Stramenopiles</taxon>
        <taxon>Oomycota</taxon>
        <taxon>Peronosporomycetes</taxon>
        <taxon>Peronosporales</taxon>
        <taxon>Peronosporaceae</taxon>
        <taxon>Phytophthora</taxon>
    </lineage>
</organism>
<dbReference type="GO" id="GO:0016149">
    <property type="term" value="F:translation release factor activity, codon specific"/>
    <property type="evidence" value="ECO:0007669"/>
    <property type="project" value="InterPro"/>
</dbReference>
<dbReference type="PANTHER" id="PTHR43116:SF3">
    <property type="entry name" value="CLASS I PEPTIDE CHAIN RELEASE FACTOR"/>
    <property type="match status" value="1"/>
</dbReference>
<dbReference type="Gene3D" id="3.80.10.10">
    <property type="entry name" value="Ribonuclease Inhibitor"/>
    <property type="match status" value="2"/>
</dbReference>
<dbReference type="InterPro" id="IPR032675">
    <property type="entry name" value="LRR_dom_sf"/>
</dbReference>
<name>A0A3F2RRE3_9STRA</name>
<evidence type="ECO:0000313" key="5">
    <source>
        <dbReference type="EMBL" id="RLN62292.1"/>
    </source>
</evidence>
<dbReference type="Pfam" id="PF03462">
    <property type="entry name" value="PCRF"/>
    <property type="match status" value="1"/>
</dbReference>
<dbReference type="InterPro" id="IPR005139">
    <property type="entry name" value="PCRF"/>
</dbReference>
<feature type="domain" description="Prokaryotic-type class I peptide chain release factors" evidence="3">
    <location>
        <begin position="699"/>
        <end position="715"/>
    </location>
</feature>
<reference evidence="6 7" key="1">
    <citation type="submission" date="2018-07" db="EMBL/GenBank/DDBJ databases">
        <title>Genome sequencing of oomycete isolates from Chile give support for New Zealand origin for Phytophthora kernoviae and make available the first Nothophytophthora sp. genome.</title>
        <authorList>
            <person name="Studholme D.J."/>
            <person name="Sanfuentes E."/>
            <person name="Panda P."/>
            <person name="Hill R."/>
            <person name="Sambles C."/>
            <person name="Grant M."/>
            <person name="Williams N.M."/>
            <person name="Mcdougal R.L."/>
        </authorList>
    </citation>
    <scope>NUCLEOTIDE SEQUENCE [LARGE SCALE GENOMIC DNA]</scope>
    <source>
        <strain evidence="5">Chile6</strain>
        <strain evidence="4">Chile7</strain>
    </source>
</reference>
<dbReference type="PANTHER" id="PTHR43116">
    <property type="entry name" value="PEPTIDE CHAIN RELEASE FACTOR 2"/>
    <property type="match status" value="1"/>
</dbReference>
<proteinExistence type="inferred from homology"/>
<comment type="similarity">
    <text evidence="1">Belongs to the prokaryotic/mitochondrial release factor family.</text>
</comment>
<dbReference type="GO" id="GO:0005737">
    <property type="term" value="C:cytoplasm"/>
    <property type="evidence" value="ECO:0007669"/>
    <property type="project" value="InterPro"/>
</dbReference>
<dbReference type="OrthoDB" id="2019491at2759"/>
<dbReference type="EMBL" id="MBAD02001849">
    <property type="protein sequence ID" value="RLN51511.1"/>
    <property type="molecule type" value="Genomic_DNA"/>
</dbReference>
<dbReference type="InterPro" id="IPR004374">
    <property type="entry name" value="PrfB"/>
</dbReference>
<evidence type="ECO:0000313" key="7">
    <source>
        <dbReference type="Proteomes" id="UP000284657"/>
    </source>
</evidence>
<dbReference type="Gene3D" id="1.20.58.410">
    <property type="entry name" value="Release factor"/>
    <property type="match status" value="1"/>
</dbReference>
<dbReference type="Pfam" id="PF00472">
    <property type="entry name" value="RF-1"/>
    <property type="match status" value="1"/>
</dbReference>
<dbReference type="PROSITE" id="PS00745">
    <property type="entry name" value="RF_PROK_I"/>
    <property type="match status" value="1"/>
</dbReference>
<dbReference type="Pfam" id="PF13516">
    <property type="entry name" value="LRR_6"/>
    <property type="match status" value="4"/>
</dbReference>
<evidence type="ECO:0000313" key="6">
    <source>
        <dbReference type="Proteomes" id="UP000277300"/>
    </source>
</evidence>
<evidence type="ECO:0000259" key="3">
    <source>
        <dbReference type="PROSITE" id="PS00745"/>
    </source>
</evidence>
<comment type="caution">
    <text evidence="5">The sequence shown here is derived from an EMBL/GenBank/DDBJ whole genome shotgun (WGS) entry which is preliminary data.</text>
</comment>
<keyword evidence="2" id="KW-0648">Protein biosynthesis</keyword>
<sequence length="831" mass="91028">MESLQLGTTARKDVIACMVPFFPIQEDDGLGSSFQETSQALAARRAAEESKRHEKREGAALVIAGNSREGFHHRLRNIQLVALANALHKYHVPGLVALDLRYNHLGEHDVPTIEADDYGADQDVEGTPRDEREFVLDTASSLGRLLQPTATYACEIAELSLQGNRLGSESCRLLCTALDAAGTASPLRRLNLNSNPLGPAGGHAIAALLASSACRLQDLDVGNTELDASNLIAIAQALRGNRSLQSLNLDNPVIRTKEEEAIQYIGKMLQVNRVLTNLSLSKHQLTDNGAQVLAERLLDNRTLRRLALRANRIGSTGASALAALLLRHPTLAEFDISANRIGDVGAKAFALVLRANMVTPLEVLSLCSTSLTDEGVAVIASACLGPQNPEEGSRLRCLLLWGNIFGPKASPLLLELCDAGGRFHHYDVETDFLPRLVDDEVLVALFSTNEASPSDESFKEIAAQTQQEITVIHDVVMATHSKQDLAELRKEAAKPNLWDDATRAASIVQQLAALESREARAHELQRQFLDTKELFVLATEEGDDSVLRDCKSSMVTVRADAQQLRLELLLSHESDARSCFLEIQAGAGGTDSCDWTAMLARMYGRWAEGRGFQVHNVDESVGDEAGFRSVVLRLDGAYAYGWMKSEAGVHRLVRISPFDTAGRRHTSFAQVRVYPMAPEGGSKQEIEISTKDLRIDTFRSSGPGGQHVNTTDSAIRITHLPTGIVVQSQSDRSQHRNKAEALAMLRAKLYQRKLEDQARKRQQFTQGLGDNAWGSQIRSYVLHPYQMVKDHRTNYSESNAALVLDGDIDQFIEKMLLQQTASNSDGSNTSN</sequence>
<dbReference type="InterPro" id="IPR045853">
    <property type="entry name" value="Pep_chain_release_fac_I_sf"/>
</dbReference>
<protein>
    <recommendedName>
        <fullName evidence="3">Prokaryotic-type class I peptide chain release factors domain-containing protein</fullName>
    </recommendedName>
</protein>
<evidence type="ECO:0000256" key="2">
    <source>
        <dbReference type="ARBA" id="ARBA00022917"/>
    </source>
</evidence>
<dbReference type="AlphaFoldDB" id="A0A3F2RRE3"/>
<dbReference type="EMBL" id="MBDO02000127">
    <property type="protein sequence ID" value="RLN62292.1"/>
    <property type="molecule type" value="Genomic_DNA"/>
</dbReference>
<dbReference type="SUPFAM" id="SSF52047">
    <property type="entry name" value="RNI-like"/>
    <property type="match status" value="1"/>
</dbReference>
<accession>A0A3F2RRE3</accession>
<evidence type="ECO:0000313" key="4">
    <source>
        <dbReference type="EMBL" id="RLN51511.1"/>
    </source>
</evidence>
<dbReference type="InterPro" id="IPR000352">
    <property type="entry name" value="Pep_chain_release_fac_I"/>
</dbReference>
<dbReference type="SUPFAM" id="SSF75620">
    <property type="entry name" value="Release factor"/>
    <property type="match status" value="1"/>
</dbReference>
<dbReference type="SMART" id="SM00368">
    <property type="entry name" value="LRR_RI"/>
    <property type="match status" value="7"/>
</dbReference>
<dbReference type="InterPro" id="IPR001611">
    <property type="entry name" value="Leu-rich_rpt"/>
</dbReference>
<dbReference type="FunFam" id="3.30.160.20:FF:000004">
    <property type="entry name" value="Peptide chain release factor 1"/>
    <property type="match status" value="1"/>
</dbReference>
<dbReference type="SMART" id="SM00937">
    <property type="entry name" value="PCRF"/>
    <property type="match status" value="1"/>
</dbReference>